<proteinExistence type="predicted"/>
<dbReference type="GO" id="GO:0008270">
    <property type="term" value="F:zinc ion binding"/>
    <property type="evidence" value="ECO:0007669"/>
    <property type="project" value="UniProtKB-KW"/>
</dbReference>
<keyword evidence="3 8" id="KW-0863">Zinc-finger</keyword>
<feature type="region of interest" description="Disordered" evidence="9">
    <location>
        <begin position="517"/>
        <end position="550"/>
    </location>
</feature>
<evidence type="ECO:0000256" key="6">
    <source>
        <dbReference type="ARBA" id="ARBA00023329"/>
    </source>
</evidence>
<evidence type="ECO:0000259" key="11">
    <source>
        <dbReference type="PROSITE" id="PS50030"/>
    </source>
</evidence>
<dbReference type="PROSITE" id="PS50014">
    <property type="entry name" value="BROMODOMAIN_2"/>
    <property type="match status" value="1"/>
</dbReference>
<evidence type="ECO:0000259" key="12">
    <source>
        <dbReference type="PROSITE" id="PS50135"/>
    </source>
</evidence>
<dbReference type="PRINTS" id="PR00503">
    <property type="entry name" value="BROMODOMAIN"/>
</dbReference>
<dbReference type="GO" id="GO:0031410">
    <property type="term" value="C:cytoplasmic vesicle"/>
    <property type="evidence" value="ECO:0007669"/>
    <property type="project" value="UniProtKB-KW"/>
</dbReference>
<dbReference type="SMART" id="SM00297">
    <property type="entry name" value="BROMO"/>
    <property type="match status" value="1"/>
</dbReference>
<dbReference type="InterPro" id="IPR015940">
    <property type="entry name" value="UBA"/>
</dbReference>
<dbReference type="InterPro" id="IPR032350">
    <property type="entry name" value="Nbr1_FW"/>
</dbReference>
<evidence type="ECO:0000259" key="10">
    <source>
        <dbReference type="PROSITE" id="PS50014"/>
    </source>
</evidence>
<dbReference type="GO" id="GO:0070013">
    <property type="term" value="C:intracellular organelle lumen"/>
    <property type="evidence" value="ECO:0007669"/>
    <property type="project" value="UniProtKB-ARBA"/>
</dbReference>
<dbReference type="Pfam" id="PF00439">
    <property type="entry name" value="Bromodomain"/>
    <property type="match status" value="1"/>
</dbReference>
<evidence type="ECO:0000313" key="14">
    <source>
        <dbReference type="Proteomes" id="UP001497382"/>
    </source>
</evidence>
<dbReference type="InterPro" id="IPR001487">
    <property type="entry name" value="Bromodomain"/>
</dbReference>
<dbReference type="PROSITE" id="PS01357">
    <property type="entry name" value="ZF_ZZ_1"/>
    <property type="match status" value="1"/>
</dbReference>
<dbReference type="Gene3D" id="1.20.920.10">
    <property type="entry name" value="Bromodomain-like"/>
    <property type="match status" value="1"/>
</dbReference>
<accession>A0AAV1ZM97</accession>
<evidence type="ECO:0000256" key="7">
    <source>
        <dbReference type="PROSITE-ProRule" id="PRU00035"/>
    </source>
</evidence>
<evidence type="ECO:0000256" key="2">
    <source>
        <dbReference type="ARBA" id="ARBA00022723"/>
    </source>
</evidence>
<dbReference type="GO" id="GO:0000407">
    <property type="term" value="C:phagophore assembly site"/>
    <property type="evidence" value="ECO:0007669"/>
    <property type="project" value="TreeGrafter"/>
</dbReference>
<dbReference type="Pfam" id="PF16158">
    <property type="entry name" value="N_BRCA1_IG"/>
    <property type="match status" value="1"/>
</dbReference>
<dbReference type="SMART" id="SM00291">
    <property type="entry name" value="ZnF_ZZ"/>
    <property type="match status" value="1"/>
</dbReference>
<dbReference type="SUPFAM" id="SSF57850">
    <property type="entry name" value="RING/U-box"/>
    <property type="match status" value="1"/>
</dbReference>
<keyword evidence="14" id="KW-1185">Reference proteome</keyword>
<dbReference type="PANTHER" id="PTHR20930:SF2">
    <property type="entry name" value="NEXT TO BRCA1 GENE 1 PROTEIN"/>
    <property type="match status" value="1"/>
</dbReference>
<dbReference type="PANTHER" id="PTHR20930">
    <property type="entry name" value="OVARIAN CARCINOMA ANTIGEN CA125-RELATED"/>
    <property type="match status" value="1"/>
</dbReference>
<dbReference type="SUPFAM" id="SSF47370">
    <property type="entry name" value="Bromodomain"/>
    <property type="match status" value="1"/>
</dbReference>
<dbReference type="EMBL" id="CAXIEN010000064">
    <property type="protein sequence ID" value="CAL1272937.1"/>
    <property type="molecule type" value="Genomic_DNA"/>
</dbReference>
<evidence type="ECO:0000256" key="9">
    <source>
        <dbReference type="SAM" id="MobiDB-lite"/>
    </source>
</evidence>
<comment type="caution">
    <text evidence="13">The sequence shown here is derived from an EMBL/GenBank/DDBJ whole genome shotgun (WGS) entry which is preliminary data.</text>
</comment>
<protein>
    <recommendedName>
        <fullName evidence="15">Next to BRCA1 gene 1 protein</fullName>
    </recommendedName>
</protein>
<dbReference type="CDD" id="cd02340">
    <property type="entry name" value="ZZ_NBR1_like"/>
    <property type="match status" value="1"/>
</dbReference>
<dbReference type="GO" id="GO:0005776">
    <property type="term" value="C:autophagosome"/>
    <property type="evidence" value="ECO:0007669"/>
    <property type="project" value="UniProtKB-SubCell"/>
</dbReference>
<dbReference type="PROSITE" id="PS50135">
    <property type="entry name" value="ZF_ZZ_2"/>
    <property type="match status" value="1"/>
</dbReference>
<dbReference type="Gene3D" id="1.10.8.10">
    <property type="entry name" value="DNA helicase RuvA subunit, C-terminal domain"/>
    <property type="match status" value="1"/>
</dbReference>
<keyword evidence="5 7" id="KW-0103">Bromodomain</keyword>
<dbReference type="CDD" id="cd14947">
    <property type="entry name" value="NBR1_like"/>
    <property type="match status" value="1"/>
</dbReference>
<sequence>MRITASIIDEDPYLFTLPPLEDYLNREERKQRKTDSNWFFKNFQFPVKQDRRGSAPNEKVEPRIGSPWDPNHCPRIKEVTKKFRNLHLSDALSLCENYHSLFDTASTSQTMDKASGDPSCDGIDLDHPPLWLQQYLLKMKHEIKKEVLDELLQVSQGELPTIKPGATTKVEENQSDFQGEVVHTGIFCDNCDQLIHGIRYKCGNCSDFDLCQECESLPNIHNKNHIFLKIRYPIALKMYLKQKHQEVPNPGKVHTGSSRSRQTKKLYEAKFVMDETIPDSTVLPPSTKFVKSWRVVNSGTRVWTHATKLHLIQGSPGLVPSSDHVDVPHLKPGEEGIISVLFTTPSFPGVFRSHWNFCHKSRPFGDIVWCHIVVKSPEEPENQNAATENLQNDKTVSNEMTNLKSKKTKLNEDLKYCHSIIKELFEERNEAYAWPFYNANFSEYNEKIKMPMDLCTVKAKFEDSKYSSPEEFAADVRLIFNNCYKYNAHDSLMIAKARKLQNLFEIMYGALGGEAASKEVVPTPSSKTETRARSSSESSTSDYEEDHKRKLKLQQLPEEVAENKQDEVSCIAQVLTAVKKEHDKGNIVPRKLAVSSYTATPNNTPFDLTPPKSPDHHAPTMKDVHSMNVNNSEDVKDSDNEDDECSIVSLGSSESDTEFVVIPMPKCFNLSESFFAQHRSNLLTDFPNEPVSEYSGKTVHKVMQLEDQEVGVISTENLRPQTHAAKNNPLTSGTVSQETGVPELSVISCDQYMDFVEKQKNNRKTNVSVVTDGSSSEVSIIESGGNSPTMENATQTIGSVNISLSSEGNSSAYEADKVEISWNTSNDTVISQERAQNEAQPEENPSSMTFPKFPVEFVSSTYDPSPASNEERTVQVLPEGLVTGALSAAASLYNTARAVISTVQQPRNATGACLSQELPAAASSGANLTTQSTNLNPMEQLIEMGFCNRQQNETLLKKHNGDLHLVVAELVSLNDNDWYASRHIPSPPPFD</sequence>
<evidence type="ECO:0000256" key="5">
    <source>
        <dbReference type="ARBA" id="ARBA00023117"/>
    </source>
</evidence>
<dbReference type="Pfam" id="PF00569">
    <property type="entry name" value="ZZ"/>
    <property type="match status" value="1"/>
</dbReference>
<evidence type="ECO:0000256" key="1">
    <source>
        <dbReference type="ARBA" id="ARBA00004419"/>
    </source>
</evidence>
<dbReference type="InterPro" id="IPR009060">
    <property type="entry name" value="UBA-like_sf"/>
</dbReference>
<gene>
    <name evidence="13" type="ORF">LARSCL_LOCUS6669</name>
</gene>
<dbReference type="Gene3D" id="2.60.40.10">
    <property type="entry name" value="Immunoglobulins"/>
    <property type="match status" value="1"/>
</dbReference>
<keyword evidence="4" id="KW-0862">Zinc</keyword>
<evidence type="ECO:0000313" key="13">
    <source>
        <dbReference type="EMBL" id="CAL1272937.1"/>
    </source>
</evidence>
<dbReference type="AlphaFoldDB" id="A0AAV1ZM97"/>
<evidence type="ECO:0008006" key="15">
    <source>
        <dbReference type="Google" id="ProtNLM"/>
    </source>
</evidence>
<dbReference type="InterPro" id="IPR000433">
    <property type="entry name" value="Znf_ZZ"/>
</dbReference>
<dbReference type="InterPro" id="IPR036427">
    <property type="entry name" value="Bromodomain-like_sf"/>
</dbReference>
<keyword evidence="2" id="KW-0479">Metal-binding</keyword>
<dbReference type="SUPFAM" id="SSF46934">
    <property type="entry name" value="UBA-like"/>
    <property type="match status" value="1"/>
</dbReference>
<evidence type="ECO:0000256" key="3">
    <source>
        <dbReference type="ARBA" id="ARBA00022771"/>
    </source>
</evidence>
<dbReference type="InterPro" id="IPR043145">
    <property type="entry name" value="Znf_ZZ_sf"/>
</dbReference>
<comment type="subcellular location">
    <subcellularLocation>
        <location evidence="1">Cytoplasmic vesicle</location>
        <location evidence="1">Autophagosome</location>
    </subcellularLocation>
</comment>
<dbReference type="FunFam" id="2.60.40.10:FF:000199">
    <property type="entry name" value="next to BRCA1 gene 1 protein-like"/>
    <property type="match status" value="1"/>
</dbReference>
<dbReference type="GO" id="GO:0016236">
    <property type="term" value="P:macroautophagy"/>
    <property type="evidence" value="ECO:0007669"/>
    <property type="project" value="TreeGrafter"/>
</dbReference>
<dbReference type="Proteomes" id="UP001497382">
    <property type="component" value="Unassembled WGS sequence"/>
</dbReference>
<keyword evidence="6" id="KW-0968">Cytoplasmic vesicle</keyword>
<name>A0AAV1ZM97_9ARAC</name>
<dbReference type="CDD" id="cd14319">
    <property type="entry name" value="UBA_NBR1"/>
    <property type="match status" value="1"/>
</dbReference>
<dbReference type="PROSITE" id="PS50030">
    <property type="entry name" value="UBA"/>
    <property type="match status" value="1"/>
</dbReference>
<feature type="domain" description="ZZ-type" evidence="12">
    <location>
        <begin position="183"/>
        <end position="235"/>
    </location>
</feature>
<dbReference type="InterPro" id="IPR013783">
    <property type="entry name" value="Ig-like_fold"/>
</dbReference>
<evidence type="ECO:0000256" key="4">
    <source>
        <dbReference type="ARBA" id="ARBA00022833"/>
    </source>
</evidence>
<dbReference type="Gene3D" id="3.30.60.90">
    <property type="match status" value="1"/>
</dbReference>
<feature type="domain" description="Bromo" evidence="10">
    <location>
        <begin position="443"/>
        <end position="494"/>
    </location>
</feature>
<dbReference type="FunFam" id="3.30.60.90:FF:000007">
    <property type="entry name" value="Next to BRCA1 gene 1 protein"/>
    <property type="match status" value="1"/>
</dbReference>
<feature type="domain" description="UBA" evidence="11">
    <location>
        <begin position="932"/>
        <end position="973"/>
    </location>
</feature>
<evidence type="ECO:0000256" key="8">
    <source>
        <dbReference type="PROSITE-ProRule" id="PRU00228"/>
    </source>
</evidence>
<reference evidence="13 14" key="1">
    <citation type="submission" date="2024-04" db="EMBL/GenBank/DDBJ databases">
        <authorList>
            <person name="Rising A."/>
            <person name="Reimegard J."/>
            <person name="Sonavane S."/>
            <person name="Akerstrom W."/>
            <person name="Nylinder S."/>
            <person name="Hedman E."/>
            <person name="Kallberg Y."/>
        </authorList>
    </citation>
    <scope>NUCLEOTIDE SEQUENCE [LARGE SCALE GENOMIC DNA]</scope>
</reference>
<organism evidence="13 14">
    <name type="scientific">Larinioides sclopetarius</name>
    <dbReference type="NCBI Taxonomy" id="280406"/>
    <lineage>
        <taxon>Eukaryota</taxon>
        <taxon>Metazoa</taxon>
        <taxon>Ecdysozoa</taxon>
        <taxon>Arthropoda</taxon>
        <taxon>Chelicerata</taxon>
        <taxon>Arachnida</taxon>
        <taxon>Araneae</taxon>
        <taxon>Araneomorphae</taxon>
        <taxon>Entelegynae</taxon>
        <taxon>Araneoidea</taxon>
        <taxon>Araneidae</taxon>
        <taxon>Larinioides</taxon>
    </lineage>
</organism>
<dbReference type="GO" id="GO:0043130">
    <property type="term" value="F:ubiquitin binding"/>
    <property type="evidence" value="ECO:0007669"/>
    <property type="project" value="TreeGrafter"/>
</dbReference>